<dbReference type="GO" id="GO:0016020">
    <property type="term" value="C:membrane"/>
    <property type="evidence" value="ECO:0007669"/>
    <property type="project" value="InterPro"/>
</dbReference>
<gene>
    <name evidence="3" type="ORF">BN1204_004401</name>
    <name evidence="2" type="ORF">NCLIV_004401</name>
</gene>
<feature type="domain" description="SRS" evidence="1">
    <location>
        <begin position="219"/>
        <end position="353"/>
    </location>
</feature>
<dbReference type="InterPro" id="IPR028352">
    <property type="entry name" value="Surface_antig_SAG1"/>
</dbReference>
<dbReference type="eggNOG" id="ENOG502TMG0">
    <property type="taxonomic scope" value="Eukaryota"/>
</dbReference>
<protein>
    <submittedName>
        <fullName evidence="2 3">Srs domain-containing protein</fullName>
    </submittedName>
</protein>
<evidence type="ECO:0000259" key="1">
    <source>
        <dbReference type="Pfam" id="PF04092"/>
    </source>
</evidence>
<evidence type="ECO:0000313" key="2">
    <source>
        <dbReference type="EMBL" id="CBZ49957.1"/>
    </source>
</evidence>
<dbReference type="PRINTS" id="PR01801">
    <property type="entry name" value="SURFCEANTIGN"/>
</dbReference>
<dbReference type="OrthoDB" id="331199at2759"/>
<reference evidence="3" key="4">
    <citation type="journal article" date="2015" name="PLoS ONE">
        <title>Comprehensive Evaluation of Toxoplasma gondii VEG and Neospora caninum LIV Genomes with Tachyzoite Stage Transcriptome and Proteome Defines Novel Transcript Features.</title>
        <authorList>
            <person name="Ramaprasad A."/>
            <person name="Mourier T."/>
            <person name="Naeem R."/>
            <person name="Malas T.B."/>
            <person name="Moussa E."/>
            <person name="Panigrahi A."/>
            <person name="Vermont S.J."/>
            <person name="Otto T.D."/>
            <person name="Wastling J."/>
            <person name="Pain A."/>
        </authorList>
    </citation>
    <scope>NUCLEOTIDE SEQUENCE</scope>
    <source>
        <strain evidence="3">Liverpool</strain>
    </source>
</reference>
<dbReference type="Gene3D" id="2.60.40.1320">
    <property type="entry name" value="SRS domain"/>
    <property type="match status" value="2"/>
</dbReference>
<dbReference type="Pfam" id="PF04092">
    <property type="entry name" value="SAG"/>
    <property type="match status" value="2"/>
</dbReference>
<name>F0V8B6_NEOCL</name>
<reference evidence="4" key="3">
    <citation type="journal article" date="2012" name="PLoS Pathog.">
        <title>Comparative genomics of the apicomplexan parasites Toxoplasma gondii and Neospora caninum: Coccidia differing in host range and transmission strategy.</title>
        <authorList>
            <person name="Reid A.J."/>
            <person name="Vermont S.J."/>
            <person name="Cotton J.A."/>
            <person name="Harris D."/>
            <person name="Hill-Cawthorne G.A."/>
            <person name="Konen-Waisman S."/>
            <person name="Latham S.M."/>
            <person name="Mourier T."/>
            <person name="Norton R."/>
            <person name="Quail M.A."/>
            <person name="Sanders M."/>
            <person name="Shanmugam D."/>
            <person name="Sohal A."/>
            <person name="Wasmuth J.D."/>
            <person name="Brunk B."/>
            <person name="Grigg M.E."/>
            <person name="Howard J.C."/>
            <person name="Parkinson J."/>
            <person name="Roos D.S."/>
            <person name="Trees A.J."/>
            <person name="Berriman M."/>
            <person name="Pain A."/>
            <person name="Wastling J.M."/>
        </authorList>
    </citation>
    <scope>NUCLEOTIDE SEQUENCE [LARGE SCALE GENOMIC DNA]</scope>
    <source>
        <strain evidence="4">Liverpool</strain>
    </source>
</reference>
<reference evidence="2" key="2">
    <citation type="submission" date="2011-03" db="EMBL/GenBank/DDBJ databases">
        <title>Comparative genomics and transcriptomics of Neospora caninum and Toxoplasma gondii.</title>
        <authorList>
            <person name="Reid A.J."/>
            <person name="Sohal A."/>
            <person name="Harris D."/>
            <person name="Quail M."/>
            <person name="Sanders M."/>
            <person name="Berriman M."/>
            <person name="Wastling J.M."/>
            <person name="Pain A."/>
        </authorList>
    </citation>
    <scope>NUCLEOTIDE SEQUENCE</scope>
    <source>
        <strain evidence="2">Liverpool</strain>
    </source>
</reference>
<dbReference type="InParanoid" id="F0V8B6"/>
<dbReference type="Proteomes" id="UP000007494">
    <property type="component" value="Chromosome Ib"/>
</dbReference>
<dbReference type="InterPro" id="IPR007226">
    <property type="entry name" value="SRS_dom"/>
</dbReference>
<keyword evidence="4" id="KW-1185">Reference proteome</keyword>
<dbReference type="SUPFAM" id="SSF74877">
    <property type="entry name" value="Major surface antigen p30, SAG1"/>
    <property type="match status" value="2"/>
</dbReference>
<evidence type="ECO:0000313" key="4">
    <source>
        <dbReference type="Proteomes" id="UP000007494"/>
    </source>
</evidence>
<feature type="domain" description="SRS" evidence="1">
    <location>
        <begin position="68"/>
        <end position="208"/>
    </location>
</feature>
<dbReference type="GeneID" id="13446006"/>
<evidence type="ECO:0000313" key="3">
    <source>
        <dbReference type="EMBL" id="CEL64545.1"/>
    </source>
</evidence>
<dbReference type="VEuPathDB" id="ToxoDB:NCLIV_004401"/>
<reference evidence="2" key="1">
    <citation type="submission" date="2011-02" db="EMBL/GenBank/DDBJ databases">
        <authorList>
            <person name="Aslett M."/>
        </authorList>
    </citation>
    <scope>NUCLEOTIDE SEQUENCE</scope>
    <source>
        <strain evidence="2">Liverpool</strain>
    </source>
</reference>
<organism evidence="2 4">
    <name type="scientific">Neospora caninum (strain Liverpool)</name>
    <dbReference type="NCBI Taxonomy" id="572307"/>
    <lineage>
        <taxon>Eukaryota</taxon>
        <taxon>Sar</taxon>
        <taxon>Alveolata</taxon>
        <taxon>Apicomplexa</taxon>
        <taxon>Conoidasida</taxon>
        <taxon>Coccidia</taxon>
        <taxon>Eucoccidiorida</taxon>
        <taxon>Eimeriorina</taxon>
        <taxon>Sarcocystidae</taxon>
        <taxon>Neospora</taxon>
    </lineage>
</organism>
<sequence length="386" mass="40684">MARLRRMHHRRGEFRSKARKLIAVCMGGVLLFSGGGTVSAEPVEALLRRSLTSGATGTQGESGAAEAVATCPLNDADSPSRGEATLTISKSSLTATIECQGESPTFVPTELTSVCDGQANDANRVSESDTCKIGAHAVGKKVTLQELLGASHPITWEMQQASDDSGQATTRTLQLAETDLPRTDKQFIVGCQKSGPGATPSCKVTVKVNARPSSVDDNNVVTCAHGKDSNKTTVEVEMSENKNTLTIDCGSDGSMQPEDYTSQYCSPQADNLDGCTKNNYSDILPTFASSWWTNTENKTQATLTIPKTDFPPADQRLLLGCVPKTQNANKPTKEESLTESVSETLACRVLVTVKASSSTSSASFTPHVIAATSGAALFPGLLSGSL</sequence>
<dbReference type="RefSeq" id="XP_003879992.1">
    <property type="nucleotide sequence ID" value="XM_003879943.1"/>
</dbReference>
<dbReference type="EMBL" id="LN714475">
    <property type="protein sequence ID" value="CEL64545.1"/>
    <property type="molecule type" value="Genomic_DNA"/>
</dbReference>
<dbReference type="AlphaFoldDB" id="F0V8B6"/>
<proteinExistence type="predicted"/>
<dbReference type="EMBL" id="FR823381">
    <property type="protein sequence ID" value="CBZ49957.1"/>
    <property type="molecule type" value="Genomic_DNA"/>
</dbReference>
<accession>F0V8B6</accession>
<dbReference type="OMA" id="ATCPATN"/>
<dbReference type="InterPro" id="IPR036755">
    <property type="entry name" value="SRS_dom_sf"/>
</dbReference>